<protein>
    <submittedName>
        <fullName evidence="2">Uncharacterized protein</fullName>
    </submittedName>
</protein>
<comment type="caution">
    <text evidence="2">The sequence shown here is derived from an EMBL/GenBank/DDBJ whole genome shotgun (WGS) entry which is preliminary data.</text>
</comment>
<evidence type="ECO:0000313" key="2">
    <source>
        <dbReference type="EMBL" id="EFB90482.1"/>
    </source>
</evidence>
<name>A0ABM9ZU94_9BACT</name>
<feature type="transmembrane region" description="Helical" evidence="1">
    <location>
        <begin position="6"/>
        <end position="22"/>
    </location>
</feature>
<reference evidence="2 3" key="1">
    <citation type="submission" date="2009-12" db="EMBL/GenBank/DDBJ databases">
        <authorList>
            <person name="Shrivastava S."/>
            <person name="Madupu R."/>
            <person name="Durkin A.S."/>
            <person name="Torralba M."/>
            <person name="Methe B."/>
            <person name="Sutton G.G."/>
            <person name="Strausberg R.L."/>
            <person name="Nelson K.E."/>
        </authorList>
    </citation>
    <scope>NUCLEOTIDE SEQUENCE [LARGE SCALE GENOMIC DNA]</scope>
    <source>
        <strain evidence="2 3">W5455</strain>
    </source>
</reference>
<keyword evidence="1" id="KW-0812">Transmembrane</keyword>
<evidence type="ECO:0000313" key="3">
    <source>
        <dbReference type="Proteomes" id="UP000006462"/>
    </source>
</evidence>
<keyword evidence="1" id="KW-0472">Membrane</keyword>
<gene>
    <name evidence="2" type="ORF">HMPREF7215_2118</name>
</gene>
<dbReference type="EMBL" id="ADFP01000079">
    <property type="protein sequence ID" value="EFB90482.1"/>
    <property type="molecule type" value="Genomic_DNA"/>
</dbReference>
<dbReference type="Proteomes" id="UP000006462">
    <property type="component" value="Unassembled WGS sequence"/>
</dbReference>
<organism evidence="2 3">
    <name type="scientific">Pyramidobacter piscolens W5455</name>
    <dbReference type="NCBI Taxonomy" id="352165"/>
    <lineage>
        <taxon>Bacteria</taxon>
        <taxon>Thermotogati</taxon>
        <taxon>Synergistota</taxon>
        <taxon>Synergistia</taxon>
        <taxon>Synergistales</taxon>
        <taxon>Dethiosulfovibrionaceae</taxon>
        <taxon>Pyramidobacter</taxon>
    </lineage>
</organism>
<proteinExistence type="predicted"/>
<dbReference type="RefSeq" id="WP_009165080.1">
    <property type="nucleotide sequence ID" value="NZ_ADFP01000079.1"/>
</dbReference>
<keyword evidence="1" id="KW-1133">Transmembrane helix</keyword>
<sequence>MDNKWLYFAAGIVVGAGAYALVQSGAARKAAVKIAGKGLELQEKVAAMAAQAKESAEDIVAEAKAARETAGAAEA</sequence>
<evidence type="ECO:0000256" key="1">
    <source>
        <dbReference type="SAM" id="Phobius"/>
    </source>
</evidence>
<accession>A0ABM9ZU94</accession>
<keyword evidence="3" id="KW-1185">Reference proteome</keyword>